<evidence type="ECO:0000313" key="2">
    <source>
        <dbReference type="Proteomes" id="UP000199039"/>
    </source>
</evidence>
<dbReference type="AlphaFoldDB" id="A0A1G6UMZ3"/>
<dbReference type="SUPFAM" id="SSF52980">
    <property type="entry name" value="Restriction endonuclease-like"/>
    <property type="match status" value="1"/>
</dbReference>
<name>A0A1G6UMZ3_9MICO</name>
<dbReference type="Gene3D" id="3.40.960.10">
    <property type="entry name" value="VSR Endonuclease"/>
    <property type="match status" value="1"/>
</dbReference>
<evidence type="ECO:0000313" key="1">
    <source>
        <dbReference type="EMBL" id="SDD42634.1"/>
    </source>
</evidence>
<sequence>MSSGLLRARDFPSDLVAREVRAQRWVRVRRGAYLQSGDGLTASVDPVDSHRLHLARIAAVDRQAPAPPTFSHGSSALLWGASLWRVPQHVHVTQSSSASGRRGRDVVRHKLDLPADDVERRSGVLLTSRLRTLVDCITTMPPLSALVVADSLLAQGLDRESVAVALDERGSRRGGRRARMVLAEADGASESPGESALRFFLWAHGFPRPELQVRVVTRLGTFWADMGWRRWNLLIEYDGLVKYGTLSGGSASDVVVQEKRRQEAIEDEGFRVLRVTKYDLERPRQLVERILRYLPASVSVNLSPVPELLLPASWR</sequence>
<keyword evidence="2" id="KW-1185">Reference proteome</keyword>
<gene>
    <name evidence="1" type="ORF">SAMN05216410_3298</name>
</gene>
<dbReference type="EMBL" id="FMYH01000007">
    <property type="protein sequence ID" value="SDD42634.1"/>
    <property type="molecule type" value="Genomic_DNA"/>
</dbReference>
<dbReference type="InterPro" id="IPR011335">
    <property type="entry name" value="Restrct_endonuc-II-like"/>
</dbReference>
<accession>A0A1G6UMZ3</accession>
<dbReference type="STRING" id="1814289.SAMN05216410_3298"/>
<organism evidence="1 2">
    <name type="scientific">Sanguibacter gelidistatuariae</name>
    <dbReference type="NCBI Taxonomy" id="1814289"/>
    <lineage>
        <taxon>Bacteria</taxon>
        <taxon>Bacillati</taxon>
        <taxon>Actinomycetota</taxon>
        <taxon>Actinomycetes</taxon>
        <taxon>Micrococcales</taxon>
        <taxon>Sanguibacteraceae</taxon>
        <taxon>Sanguibacter</taxon>
    </lineage>
</organism>
<reference evidence="1 2" key="1">
    <citation type="submission" date="2016-09" db="EMBL/GenBank/DDBJ databases">
        <authorList>
            <person name="Capua I."/>
            <person name="De Benedictis P."/>
            <person name="Joannis T."/>
            <person name="Lombin L.H."/>
            <person name="Cattoli G."/>
        </authorList>
    </citation>
    <scope>NUCLEOTIDE SEQUENCE [LARGE SCALE GENOMIC DNA]</scope>
    <source>
        <strain evidence="1 2">ISLP-3</strain>
    </source>
</reference>
<protein>
    <submittedName>
        <fullName evidence="1">Transcriptional regulator, AbiEi antitoxin, Type IV TA system</fullName>
    </submittedName>
</protein>
<proteinExistence type="predicted"/>
<dbReference type="Proteomes" id="UP000199039">
    <property type="component" value="Unassembled WGS sequence"/>
</dbReference>